<evidence type="ECO:0000256" key="1">
    <source>
        <dbReference type="ARBA" id="ARBA00010045"/>
    </source>
</evidence>
<dbReference type="SUPFAM" id="SSF82771">
    <property type="entry name" value="GIY-YIG endonuclease"/>
    <property type="match status" value="1"/>
</dbReference>
<protein>
    <recommendedName>
        <fullName evidence="2">GIY-YIG domain-containing protein</fullName>
    </recommendedName>
</protein>
<evidence type="ECO:0000313" key="3">
    <source>
        <dbReference type="EMBL" id="AYU74412.1"/>
    </source>
</evidence>
<name>A0A3G4S6R0_9PLEO</name>
<proteinExistence type="predicted"/>
<dbReference type="NCBIfam" id="TIGR01453">
    <property type="entry name" value="grpIintron_endo"/>
    <property type="match status" value="1"/>
</dbReference>
<dbReference type="GO" id="GO:0003677">
    <property type="term" value="F:DNA binding"/>
    <property type="evidence" value="ECO:0007669"/>
    <property type="project" value="InterPro"/>
</dbReference>
<dbReference type="InterPro" id="IPR003611">
    <property type="entry name" value="NUMOD3"/>
</dbReference>
<reference evidence="3" key="1">
    <citation type="submission" date="2018-05" db="EMBL/GenBank/DDBJ databases">
        <title>Annotation and analysis of the mitochondrial genome of Coniothyrium glycines, causalagent of red leaf blotch of soybean, reveals an abundance of homing endonucleases.</title>
        <authorList>
            <person name="Frederick R.D."/>
            <person name="Stone C.L."/>
            <person name="Tooley P.W."/>
            <person name="Luster D.G."/>
            <person name="Campos B."/>
            <person name="Winegar R.A."/>
            <person name="Melcher U."/>
            <person name="Fletcher J."/>
            <person name="Blagden T."/>
        </authorList>
    </citation>
    <scope>NUCLEOTIDE SEQUENCE</scope>
    <source>
        <strain evidence="3">PG-21</strain>
    </source>
</reference>
<dbReference type="AlphaFoldDB" id="A0A3G4S6R0"/>
<dbReference type="GO" id="GO:0004519">
    <property type="term" value="F:endonuclease activity"/>
    <property type="evidence" value="ECO:0007669"/>
    <property type="project" value="InterPro"/>
</dbReference>
<dbReference type="EMBL" id="MH337273">
    <property type="protein sequence ID" value="AYU74412.1"/>
    <property type="molecule type" value="Genomic_DNA"/>
</dbReference>
<dbReference type="SMART" id="SM00465">
    <property type="entry name" value="GIYc"/>
    <property type="match status" value="1"/>
</dbReference>
<sequence length="208" mass="24233">MGNTMNNNKFTAKEIKSLFFYEYPEDSKKEIYGDNKGKTGIYMWTHKDSGKRYIGSSLNISQKLVKYFSKSCLLRETERNQSAIYRAILNYGLSEFSFEIIEQCGPSILIEREQYYIDLIDPEYNILKFAANRQGFIHSEATKELHRKARLGAVLSEITKLKMSNSNRKSTPITVHNKEINETHEFSTMRKAAEFFFLTCPILKLYIT</sequence>
<accession>A0A3G4S6R0</accession>
<gene>
    <name evidence="3" type="primary">orf208</name>
</gene>
<dbReference type="Pfam" id="PF01541">
    <property type="entry name" value="GIY-YIG"/>
    <property type="match status" value="1"/>
</dbReference>
<dbReference type="InterPro" id="IPR035901">
    <property type="entry name" value="GIY-YIG_endonuc_sf"/>
</dbReference>
<dbReference type="Gene3D" id="3.40.1440.10">
    <property type="entry name" value="GIY-YIG endonuclease"/>
    <property type="match status" value="1"/>
</dbReference>
<dbReference type="PROSITE" id="PS50164">
    <property type="entry name" value="GIY_YIG"/>
    <property type="match status" value="1"/>
</dbReference>
<feature type="domain" description="GIY-YIG" evidence="2">
    <location>
        <begin position="37"/>
        <end position="126"/>
    </location>
</feature>
<keyword evidence="3" id="KW-0496">Mitochondrion</keyword>
<evidence type="ECO:0000259" key="2">
    <source>
        <dbReference type="PROSITE" id="PS50164"/>
    </source>
</evidence>
<dbReference type="CDD" id="cd10445">
    <property type="entry name" value="GIY-YIG_bI1_like"/>
    <property type="match status" value="1"/>
</dbReference>
<dbReference type="RefSeq" id="YP_009543522.1">
    <property type="nucleotide sequence ID" value="NC_040008.1"/>
</dbReference>
<dbReference type="InterPro" id="IPR000305">
    <property type="entry name" value="GIY-YIG_endonuc"/>
</dbReference>
<dbReference type="InterPro" id="IPR006350">
    <property type="entry name" value="Intron_endoG1"/>
</dbReference>
<dbReference type="SMART" id="SM00496">
    <property type="entry name" value="IENR2"/>
    <property type="match status" value="2"/>
</dbReference>
<dbReference type="GeneID" id="38466421"/>
<comment type="similarity">
    <text evidence="1">To endonucleases of group I introns of fungi and phage.</text>
</comment>
<organism evidence="3">
    <name type="scientific">Coniothyrium glycines</name>
    <dbReference type="NCBI Taxonomy" id="1077358"/>
    <lineage>
        <taxon>Eukaryota</taxon>
        <taxon>Fungi</taxon>
        <taxon>Dikarya</taxon>
        <taxon>Ascomycota</taxon>
        <taxon>Pezizomycotina</taxon>
        <taxon>Dothideomycetes</taxon>
        <taxon>Pleosporomycetidae</taxon>
        <taxon>Pleosporales</taxon>
        <taxon>Pleosporineae</taxon>
        <taxon>Coniothyriaceae</taxon>
        <taxon>Coniothyrium</taxon>
    </lineage>
</organism>
<geneLocation type="mitochondrion" evidence="3"/>